<dbReference type="Gene3D" id="2.40.50.100">
    <property type="match status" value="1"/>
</dbReference>
<dbReference type="PANTHER" id="PTHR11715">
    <property type="entry name" value="GLYCINE CLEAVAGE SYSTEM H PROTEIN"/>
    <property type="match status" value="1"/>
</dbReference>
<evidence type="ECO:0000256" key="4">
    <source>
        <dbReference type="PIRSR" id="PIRSR617453-50"/>
    </source>
</evidence>
<sequence length="120" mass="12938">MIKYSEDHEWIDLNDDTGTVGISPHAIEQLGDIVFVELPDVGINVDKGDAVAVFESVKAASDIYSPASGEIIEVNTALLDDLTAITPEAAMDCWLFKVKVSDASDLDDMMDDAAYKAMIA</sequence>
<evidence type="ECO:0000313" key="6">
    <source>
        <dbReference type="EMBL" id="ADE39588.1"/>
    </source>
</evidence>
<dbReference type="PROSITE" id="PS00189">
    <property type="entry name" value="LIPOYL"/>
    <property type="match status" value="1"/>
</dbReference>
<dbReference type="KEGG" id="apb:SAR116_1345"/>
<dbReference type="eggNOG" id="COG0509">
    <property type="taxonomic scope" value="Bacteria"/>
</dbReference>
<keyword evidence="7" id="KW-1185">Reference proteome</keyword>
<reference evidence="6 7" key="1">
    <citation type="journal article" date="2010" name="J. Bacteriol.">
        <title>Complete genome sequence of "Candidatus Puniceispirillum marinum" IMCC1322, a representative of the SAR116 clade in the Alphaproteobacteria.</title>
        <authorList>
            <person name="Oh H.M."/>
            <person name="Kwon K.K."/>
            <person name="Kang I."/>
            <person name="Kang S.G."/>
            <person name="Lee J.H."/>
            <person name="Kim S.J."/>
            <person name="Cho J.C."/>
        </authorList>
    </citation>
    <scope>NUCLEOTIDE SEQUENCE [LARGE SCALE GENOMIC DNA]</scope>
    <source>
        <strain evidence="6 7">IMCC1322</strain>
    </source>
</reference>
<dbReference type="InterPro" id="IPR033753">
    <property type="entry name" value="GCV_H/Fam206"/>
</dbReference>
<dbReference type="NCBIfam" id="TIGR00527">
    <property type="entry name" value="gcvH"/>
    <property type="match status" value="1"/>
</dbReference>
<proteinExistence type="inferred from homology"/>
<evidence type="ECO:0000256" key="2">
    <source>
        <dbReference type="ARBA" id="ARBA00022823"/>
    </source>
</evidence>
<dbReference type="NCBIfam" id="NF002270">
    <property type="entry name" value="PRK01202.1"/>
    <property type="match status" value="1"/>
</dbReference>
<comment type="cofactor">
    <cofactor evidence="3">
        <name>(R)-lipoate</name>
        <dbReference type="ChEBI" id="CHEBI:83088"/>
    </cofactor>
    <text evidence="3">Binds 1 lipoyl cofactor covalently.</text>
</comment>
<dbReference type="GO" id="GO:0009249">
    <property type="term" value="P:protein lipoylation"/>
    <property type="evidence" value="ECO:0007669"/>
    <property type="project" value="TreeGrafter"/>
</dbReference>
<dbReference type="CDD" id="cd06848">
    <property type="entry name" value="GCS_H"/>
    <property type="match status" value="1"/>
</dbReference>
<dbReference type="HOGENOM" id="CLU_097408_2_2_5"/>
<dbReference type="InterPro" id="IPR002930">
    <property type="entry name" value="GCV_H"/>
</dbReference>
<protein>
    <recommendedName>
        <fullName evidence="3">Glycine cleavage system H protein</fullName>
    </recommendedName>
</protein>
<feature type="modified residue" description="N6-lipoyllysine" evidence="3 4">
    <location>
        <position position="58"/>
    </location>
</feature>
<accession>D5BTJ1</accession>
<keyword evidence="6" id="KW-0560">Oxidoreductase</keyword>
<comment type="subunit">
    <text evidence="3">The glycine cleavage system is composed of four proteins: P, T, L and H.</text>
</comment>
<feature type="domain" description="Lipoyl-binding" evidence="5">
    <location>
        <begin position="17"/>
        <end position="99"/>
    </location>
</feature>
<dbReference type="Pfam" id="PF01597">
    <property type="entry name" value="GCV_H"/>
    <property type="match status" value="1"/>
</dbReference>
<dbReference type="HAMAP" id="MF_00272">
    <property type="entry name" value="GcvH"/>
    <property type="match status" value="1"/>
</dbReference>
<keyword evidence="2 3" id="KW-0450">Lipoyl</keyword>
<evidence type="ECO:0000256" key="1">
    <source>
        <dbReference type="ARBA" id="ARBA00009249"/>
    </source>
</evidence>
<evidence type="ECO:0000313" key="7">
    <source>
        <dbReference type="Proteomes" id="UP000007460"/>
    </source>
</evidence>
<gene>
    <name evidence="3" type="primary">gcvH</name>
    <name evidence="6" type="ordered locus">SAR116_1345</name>
</gene>
<comment type="function">
    <text evidence="3">The glycine cleavage system catalyzes the degradation of glycine. The H protein shuttles the methylamine group of glycine from the P protein to the T protein.</text>
</comment>
<dbReference type="InterPro" id="IPR011053">
    <property type="entry name" value="Single_hybrid_motif"/>
</dbReference>
<dbReference type="STRING" id="488538.SAR116_1345"/>
<dbReference type="PROSITE" id="PS50968">
    <property type="entry name" value="BIOTINYL_LIPOYL"/>
    <property type="match status" value="1"/>
</dbReference>
<dbReference type="InterPro" id="IPR003016">
    <property type="entry name" value="2-oxoA_DH_lipoyl-BS"/>
</dbReference>
<dbReference type="GO" id="GO:0016491">
    <property type="term" value="F:oxidoreductase activity"/>
    <property type="evidence" value="ECO:0007669"/>
    <property type="project" value="UniProtKB-KW"/>
</dbReference>
<organism evidence="6 7">
    <name type="scientific">Puniceispirillum marinum (strain IMCC1322)</name>
    <dbReference type="NCBI Taxonomy" id="488538"/>
    <lineage>
        <taxon>Bacteria</taxon>
        <taxon>Pseudomonadati</taxon>
        <taxon>Pseudomonadota</taxon>
        <taxon>Alphaproteobacteria</taxon>
        <taxon>Candidatus Puniceispirillales</taxon>
        <taxon>Candidatus Puniceispirillaceae</taxon>
        <taxon>Candidatus Puniceispirillum</taxon>
    </lineage>
</organism>
<name>D5BTJ1_PUNMI</name>
<evidence type="ECO:0000259" key="5">
    <source>
        <dbReference type="PROSITE" id="PS50968"/>
    </source>
</evidence>
<dbReference type="PANTHER" id="PTHR11715:SF3">
    <property type="entry name" value="GLYCINE CLEAVAGE SYSTEM H PROTEIN-RELATED"/>
    <property type="match status" value="1"/>
</dbReference>
<dbReference type="GO" id="GO:0005829">
    <property type="term" value="C:cytosol"/>
    <property type="evidence" value="ECO:0007669"/>
    <property type="project" value="TreeGrafter"/>
</dbReference>
<dbReference type="InterPro" id="IPR017453">
    <property type="entry name" value="GCV_H_sub"/>
</dbReference>
<dbReference type="SUPFAM" id="SSF51230">
    <property type="entry name" value="Single hybrid motif"/>
    <property type="match status" value="1"/>
</dbReference>
<dbReference type="InterPro" id="IPR000089">
    <property type="entry name" value="Biotin_lipoyl"/>
</dbReference>
<dbReference type="AlphaFoldDB" id="D5BTJ1"/>
<evidence type="ECO:0000256" key="3">
    <source>
        <dbReference type="HAMAP-Rule" id="MF_00272"/>
    </source>
</evidence>
<dbReference type="EMBL" id="CP001751">
    <property type="protein sequence ID" value="ADE39588.1"/>
    <property type="molecule type" value="Genomic_DNA"/>
</dbReference>
<dbReference type="GO" id="GO:0019464">
    <property type="term" value="P:glycine decarboxylation via glycine cleavage system"/>
    <property type="evidence" value="ECO:0007669"/>
    <property type="project" value="UniProtKB-UniRule"/>
</dbReference>
<dbReference type="RefSeq" id="WP_013046215.1">
    <property type="nucleotide sequence ID" value="NC_014010.1"/>
</dbReference>
<comment type="similarity">
    <text evidence="1 3">Belongs to the GcvH family.</text>
</comment>
<dbReference type="Proteomes" id="UP000007460">
    <property type="component" value="Chromosome"/>
</dbReference>
<dbReference type="GO" id="GO:0005960">
    <property type="term" value="C:glycine cleavage complex"/>
    <property type="evidence" value="ECO:0007669"/>
    <property type="project" value="InterPro"/>
</dbReference>